<name>A0AAN6ZAL3_9PEZI</name>
<evidence type="ECO:0000256" key="1">
    <source>
        <dbReference type="SAM" id="MobiDB-lite"/>
    </source>
</evidence>
<comment type="caution">
    <text evidence="2">The sequence shown here is derived from an EMBL/GenBank/DDBJ whole genome shotgun (WGS) entry which is preliminary data.</text>
</comment>
<evidence type="ECO:0000313" key="2">
    <source>
        <dbReference type="EMBL" id="KAK4131212.1"/>
    </source>
</evidence>
<gene>
    <name evidence="2" type="ORF">BT67DRAFT_164386</name>
</gene>
<accession>A0AAN6ZAL3</accession>
<protein>
    <submittedName>
        <fullName evidence="2">Uncharacterized protein</fullName>
    </submittedName>
</protein>
<reference evidence="2" key="2">
    <citation type="submission" date="2023-05" db="EMBL/GenBank/DDBJ databases">
        <authorList>
            <consortium name="Lawrence Berkeley National Laboratory"/>
            <person name="Steindorff A."/>
            <person name="Hensen N."/>
            <person name="Bonometti L."/>
            <person name="Westerberg I."/>
            <person name="Brannstrom I.O."/>
            <person name="Guillou S."/>
            <person name="Cros-Aarteil S."/>
            <person name="Calhoun S."/>
            <person name="Haridas S."/>
            <person name="Kuo A."/>
            <person name="Mondo S."/>
            <person name="Pangilinan J."/>
            <person name="Riley R."/>
            <person name="Labutti K."/>
            <person name="Andreopoulos B."/>
            <person name="Lipzen A."/>
            <person name="Chen C."/>
            <person name="Yanf M."/>
            <person name="Daum C."/>
            <person name="Ng V."/>
            <person name="Clum A."/>
            <person name="Ohm R."/>
            <person name="Martin F."/>
            <person name="Silar P."/>
            <person name="Natvig D."/>
            <person name="Lalanne C."/>
            <person name="Gautier V."/>
            <person name="Ament-Velasquez S.L."/>
            <person name="Kruys A."/>
            <person name="Hutchinson M.I."/>
            <person name="Powell A.J."/>
            <person name="Barry K."/>
            <person name="Miller A.N."/>
            <person name="Grigoriev I.V."/>
            <person name="Debuchy R."/>
            <person name="Gladieux P."/>
            <person name="Thoren M.H."/>
            <person name="Johannesson H."/>
        </authorList>
    </citation>
    <scope>NUCLEOTIDE SEQUENCE</scope>
    <source>
        <strain evidence="2">CBS 123565</strain>
    </source>
</reference>
<organism evidence="2 3">
    <name type="scientific">Trichocladium antarcticum</name>
    <dbReference type="NCBI Taxonomy" id="1450529"/>
    <lineage>
        <taxon>Eukaryota</taxon>
        <taxon>Fungi</taxon>
        <taxon>Dikarya</taxon>
        <taxon>Ascomycota</taxon>
        <taxon>Pezizomycotina</taxon>
        <taxon>Sordariomycetes</taxon>
        <taxon>Sordariomycetidae</taxon>
        <taxon>Sordariales</taxon>
        <taxon>Chaetomiaceae</taxon>
        <taxon>Trichocladium</taxon>
    </lineage>
</organism>
<sequence>MQREKRQGEYGTNRMLHAEKSKQGKDKEATCFLYLQYITRSLPDKAIWAELGCCQMGWCYAMHRAHGWQGTGGGGAGAGMEAMSAIPCHAMPNLPQRPGPGCNPPPCLSAIARKDKYIMHVPSSTSDLAQGRLGWALAGRAIRDAEVAEVVTRLPIEANAGCSTANACQQKMLQKCY</sequence>
<evidence type="ECO:0000313" key="3">
    <source>
        <dbReference type="Proteomes" id="UP001304895"/>
    </source>
</evidence>
<proteinExistence type="predicted"/>
<dbReference type="AlphaFoldDB" id="A0AAN6ZAL3"/>
<feature type="region of interest" description="Disordered" evidence="1">
    <location>
        <begin position="1"/>
        <end position="21"/>
    </location>
</feature>
<dbReference type="EMBL" id="MU853427">
    <property type="protein sequence ID" value="KAK4131212.1"/>
    <property type="molecule type" value="Genomic_DNA"/>
</dbReference>
<reference evidence="2" key="1">
    <citation type="journal article" date="2023" name="Mol. Phylogenet. Evol.">
        <title>Genome-scale phylogeny and comparative genomics of the fungal order Sordariales.</title>
        <authorList>
            <person name="Hensen N."/>
            <person name="Bonometti L."/>
            <person name="Westerberg I."/>
            <person name="Brannstrom I.O."/>
            <person name="Guillou S."/>
            <person name="Cros-Aarteil S."/>
            <person name="Calhoun S."/>
            <person name="Haridas S."/>
            <person name="Kuo A."/>
            <person name="Mondo S."/>
            <person name="Pangilinan J."/>
            <person name="Riley R."/>
            <person name="LaButti K."/>
            <person name="Andreopoulos B."/>
            <person name="Lipzen A."/>
            <person name="Chen C."/>
            <person name="Yan M."/>
            <person name="Daum C."/>
            <person name="Ng V."/>
            <person name="Clum A."/>
            <person name="Steindorff A."/>
            <person name="Ohm R.A."/>
            <person name="Martin F."/>
            <person name="Silar P."/>
            <person name="Natvig D.O."/>
            <person name="Lalanne C."/>
            <person name="Gautier V."/>
            <person name="Ament-Velasquez S.L."/>
            <person name="Kruys A."/>
            <person name="Hutchinson M.I."/>
            <person name="Powell A.J."/>
            <person name="Barry K."/>
            <person name="Miller A.N."/>
            <person name="Grigoriev I.V."/>
            <person name="Debuchy R."/>
            <person name="Gladieux P."/>
            <person name="Hiltunen Thoren M."/>
            <person name="Johannesson H."/>
        </authorList>
    </citation>
    <scope>NUCLEOTIDE SEQUENCE</scope>
    <source>
        <strain evidence="2">CBS 123565</strain>
    </source>
</reference>
<keyword evidence="3" id="KW-1185">Reference proteome</keyword>
<dbReference type="Proteomes" id="UP001304895">
    <property type="component" value="Unassembled WGS sequence"/>
</dbReference>